<keyword evidence="3" id="KW-0687">Ribonucleoprotein</keyword>
<dbReference type="PROSITE" id="PS50126">
    <property type="entry name" value="S1"/>
    <property type="match status" value="4"/>
</dbReference>
<feature type="domain" description="S1 motif" evidence="4">
    <location>
        <begin position="230"/>
        <end position="310"/>
    </location>
</feature>
<keyword evidence="6" id="KW-1185">Reference proteome</keyword>
<dbReference type="Proteomes" id="UP000463983">
    <property type="component" value="Chromosome"/>
</dbReference>
<dbReference type="InterPro" id="IPR050437">
    <property type="entry name" value="Ribos_protein_bS1-like"/>
</dbReference>
<feature type="domain" description="S1 motif" evidence="4">
    <location>
        <begin position="58"/>
        <end position="125"/>
    </location>
</feature>
<accession>A0A857NAN5</accession>
<comment type="similarity">
    <text evidence="1">Belongs to the bacterial ribosomal protein bS1 family.</text>
</comment>
<dbReference type="PANTHER" id="PTHR10724:SF7">
    <property type="entry name" value="SMALL RIBOSOMAL SUBUNIT PROTEIN BS1C"/>
    <property type="match status" value="1"/>
</dbReference>
<dbReference type="SMART" id="SM00316">
    <property type="entry name" value="S1"/>
    <property type="match status" value="4"/>
</dbReference>
<evidence type="ECO:0000259" key="4">
    <source>
        <dbReference type="PROSITE" id="PS50126"/>
    </source>
</evidence>
<dbReference type="InterPro" id="IPR003029">
    <property type="entry name" value="S1_domain"/>
</dbReference>
<dbReference type="PRINTS" id="PR00681">
    <property type="entry name" value="RIBOSOMALS1"/>
</dbReference>
<feature type="domain" description="S1 motif" evidence="4">
    <location>
        <begin position="143"/>
        <end position="209"/>
    </location>
</feature>
<keyword evidence="2 5" id="KW-0689">Ribosomal protein</keyword>
<dbReference type="CDD" id="cd04465">
    <property type="entry name" value="S1_RPS1_repeat_ec2_hs2"/>
    <property type="match status" value="1"/>
</dbReference>
<reference evidence="6" key="1">
    <citation type="journal article" date="2020" name="Microorganisms">
        <title>Complete Genome of a Member of a New Bacterial Lineage in the Microgenomates Group Reveals an Unusual Nucleotide Composition Disparity Between Two Strands of DNA and Limited Metabolic Potential.</title>
        <authorList>
            <person name="Kadnikov V.V."/>
            <person name="Mardanov A.V."/>
            <person name="Beletsky A.V."/>
            <person name="Karnachuk O.V."/>
            <person name="Ravin N.V."/>
        </authorList>
    </citation>
    <scope>NUCLEOTIDE SEQUENCE [LARGE SCALE GENOMIC DNA]</scope>
</reference>
<evidence type="ECO:0000256" key="3">
    <source>
        <dbReference type="ARBA" id="ARBA00023274"/>
    </source>
</evidence>
<dbReference type="Pfam" id="PF00575">
    <property type="entry name" value="S1"/>
    <property type="match status" value="4"/>
</dbReference>
<dbReference type="InterPro" id="IPR012340">
    <property type="entry name" value="NA-bd_OB-fold"/>
</dbReference>
<evidence type="ECO:0000313" key="6">
    <source>
        <dbReference type="Proteomes" id="UP000463983"/>
    </source>
</evidence>
<sequence length="399" mass="44409">MATKRKSSALKKGKKEVVKKNSKKITKKEKVVSKSKGFKSMDELLAKTGYQLNVPKRGDVIKGMVTEVRKRLVLVDIGAKTEGLVIDKEAEAAAALIQTLSVGDEIEVFVKNPENDQGQILLSLRQAADDKRWELFSEWLETGKPIEIKGLETNKGGLIVLVDGMRGFVPASQFSQEYLGKMDKLIDKTFKAQVIEVDREQNRLIFSEKIVSEAGEIAKKGEALKKIKKGDVLEGVVSGIMPFGVFVTIKVEISDDKDEDQGKLEGLIHISEISWEKVDDPNKYYKVGDKVKVQVIGIEEDTSKLNLSVKRLANDPWQSIEKNYAEGTQHKGTVVRLAPFGVFVNFEAGIDGLIHISKMPAGREFKVGEEVDVYVEMLDKENRRMSLGVVLTEVPVGYK</sequence>
<dbReference type="PANTHER" id="PTHR10724">
    <property type="entry name" value="30S RIBOSOMAL PROTEIN S1"/>
    <property type="match status" value="1"/>
</dbReference>
<dbReference type="InterPro" id="IPR035104">
    <property type="entry name" value="Ribosomal_protein_S1-like"/>
</dbReference>
<proteinExistence type="inferred from homology"/>
<dbReference type="AlphaFoldDB" id="A0A857NAN5"/>
<dbReference type="GO" id="GO:0006412">
    <property type="term" value="P:translation"/>
    <property type="evidence" value="ECO:0007669"/>
    <property type="project" value="TreeGrafter"/>
</dbReference>
<feature type="domain" description="S1 motif" evidence="4">
    <location>
        <begin position="327"/>
        <end position="390"/>
    </location>
</feature>
<dbReference type="EMBL" id="CP047901">
    <property type="protein sequence ID" value="QHO63012.1"/>
    <property type="molecule type" value="Genomic_DNA"/>
</dbReference>
<dbReference type="SUPFAM" id="SSF50249">
    <property type="entry name" value="Nucleic acid-binding proteins"/>
    <property type="match status" value="4"/>
</dbReference>
<name>A0A857NAN5_9BACT</name>
<gene>
    <name evidence="5" type="ORF">MICH65_0031</name>
</gene>
<dbReference type="KEGG" id="caqa:MICH65_0031"/>
<protein>
    <submittedName>
        <fullName evidence="5">SSU ribosomal protein S1p</fullName>
    </submittedName>
</protein>
<dbReference type="GO" id="GO:0003735">
    <property type="term" value="F:structural constituent of ribosome"/>
    <property type="evidence" value="ECO:0007669"/>
    <property type="project" value="TreeGrafter"/>
</dbReference>
<dbReference type="Gene3D" id="2.40.50.140">
    <property type="entry name" value="Nucleic acid-binding proteins"/>
    <property type="match status" value="4"/>
</dbReference>
<evidence type="ECO:0000256" key="2">
    <source>
        <dbReference type="ARBA" id="ARBA00022980"/>
    </source>
</evidence>
<dbReference type="RefSeq" id="WP_161931422.1">
    <property type="nucleotide sequence ID" value="NZ_CP047901.1"/>
</dbReference>
<dbReference type="GO" id="GO:0003729">
    <property type="term" value="F:mRNA binding"/>
    <property type="evidence" value="ECO:0007669"/>
    <property type="project" value="TreeGrafter"/>
</dbReference>
<evidence type="ECO:0000256" key="1">
    <source>
        <dbReference type="ARBA" id="ARBA00006767"/>
    </source>
</evidence>
<organism evidence="5 6">
    <name type="scientific">Candidatus Chazhemtobacterium aquaticus</name>
    <dbReference type="NCBI Taxonomy" id="2715735"/>
    <lineage>
        <taxon>Bacteria</taxon>
        <taxon>Candidatus Chazhemtobacteraceae</taxon>
        <taxon>Candidatus Chazhemtobacterium</taxon>
    </lineage>
</organism>
<dbReference type="GO" id="GO:0022627">
    <property type="term" value="C:cytosolic small ribosomal subunit"/>
    <property type="evidence" value="ECO:0007669"/>
    <property type="project" value="TreeGrafter"/>
</dbReference>
<evidence type="ECO:0000313" key="5">
    <source>
        <dbReference type="EMBL" id="QHO63012.1"/>
    </source>
</evidence>